<feature type="region of interest" description="Disordered" evidence="1">
    <location>
        <begin position="61"/>
        <end position="144"/>
    </location>
</feature>
<dbReference type="AlphaFoldDB" id="A0A7S3ZB19"/>
<sequence>MRDIKLMSRLCDNLRALPRTVQELEFDNHVEVSRLCSLLADLGYPPPAEAAIYPPQHDPFGGTNALMHGDSSTMPASLFSSARPSRPESPSPRSRGHSQASTHTPLPRSPDSERAMEIPTPLRGSSQQLAAGQRSPIAPRIPTDTLGGNAVETYRELLRSEVDGWHSGYELARIQGSQRFDRDITRVLRELRMKKDDTLRELEYKFRARLRESSVELDKELLQSRQSEFRRKITVLCDLSENEITSEHQNLKLGYLNEIGDHWHDTDVQLRKASDDFQGCLGAVTEGAEQKRVELRQKLSEDHDRSIKSLVDKYIDELRYAYQSGTKKPKLGM</sequence>
<protein>
    <submittedName>
        <fullName evidence="2">Uncharacterized protein</fullName>
    </submittedName>
</protein>
<dbReference type="EMBL" id="HBIV01041900">
    <property type="protein sequence ID" value="CAE0677695.1"/>
    <property type="molecule type" value="Transcribed_RNA"/>
</dbReference>
<evidence type="ECO:0000256" key="1">
    <source>
        <dbReference type="SAM" id="MobiDB-lite"/>
    </source>
</evidence>
<feature type="compositionally biased region" description="Polar residues" evidence="1">
    <location>
        <begin position="70"/>
        <end position="79"/>
    </location>
</feature>
<reference evidence="2" key="1">
    <citation type="submission" date="2021-01" db="EMBL/GenBank/DDBJ databases">
        <authorList>
            <person name="Corre E."/>
            <person name="Pelletier E."/>
            <person name="Niang G."/>
            <person name="Scheremetjew M."/>
            <person name="Finn R."/>
            <person name="Kale V."/>
            <person name="Holt S."/>
            <person name="Cochrane G."/>
            <person name="Meng A."/>
            <person name="Brown T."/>
            <person name="Cohen L."/>
        </authorList>
    </citation>
    <scope>NUCLEOTIDE SEQUENCE</scope>
    <source>
        <strain evidence="2">CCCM811</strain>
    </source>
</reference>
<evidence type="ECO:0000313" key="2">
    <source>
        <dbReference type="EMBL" id="CAE0677695.1"/>
    </source>
</evidence>
<proteinExistence type="predicted"/>
<organism evidence="2">
    <name type="scientific">Lotharella globosa</name>
    <dbReference type="NCBI Taxonomy" id="91324"/>
    <lineage>
        <taxon>Eukaryota</taxon>
        <taxon>Sar</taxon>
        <taxon>Rhizaria</taxon>
        <taxon>Cercozoa</taxon>
        <taxon>Chlorarachniophyceae</taxon>
        <taxon>Lotharella</taxon>
    </lineage>
</organism>
<name>A0A7S3ZB19_9EUKA</name>
<gene>
    <name evidence="2" type="ORF">LGLO00237_LOCUS29476</name>
</gene>
<accession>A0A7S3ZB19</accession>